<reference evidence="2 3" key="1">
    <citation type="submission" date="2016-11" db="EMBL/GenBank/DDBJ databases">
        <authorList>
            <person name="Jaros S."/>
            <person name="Januszkiewicz K."/>
            <person name="Wedrychowicz H."/>
        </authorList>
    </citation>
    <scope>NUCLEOTIDE SEQUENCE [LARGE SCALE GENOMIC DNA]</scope>
    <source>
        <strain evidence="2 3">DSM 21986</strain>
    </source>
</reference>
<proteinExistence type="predicted"/>
<accession>A0A1M5C013</accession>
<sequence length="147" mass="16854">MIRGVYYNTHETFTNSQLLLTKSFWDRIGVGLSGLCAIHCLLVPIFVSLLPLYPVAEYIHEWTHPVLLMLIIPAVYFSIRPGYEYNFITALLLSGLSILFLTWGLHDWLSQKEETWVTFLGSMLLIGGHWLNYKSHSARACSVAEEY</sequence>
<dbReference type="AlphaFoldDB" id="A0A1M5C013"/>
<dbReference type="GO" id="GO:0016020">
    <property type="term" value="C:membrane"/>
    <property type="evidence" value="ECO:0007669"/>
    <property type="project" value="InterPro"/>
</dbReference>
<keyword evidence="1" id="KW-1133">Transmembrane helix</keyword>
<organism evidence="2 3">
    <name type="scientific">Fodinibius roseus</name>
    <dbReference type="NCBI Taxonomy" id="1194090"/>
    <lineage>
        <taxon>Bacteria</taxon>
        <taxon>Pseudomonadati</taxon>
        <taxon>Balneolota</taxon>
        <taxon>Balneolia</taxon>
        <taxon>Balneolales</taxon>
        <taxon>Balneolaceae</taxon>
        <taxon>Fodinibius</taxon>
    </lineage>
</organism>
<evidence type="ECO:0000313" key="3">
    <source>
        <dbReference type="Proteomes" id="UP000184041"/>
    </source>
</evidence>
<protein>
    <submittedName>
        <fullName evidence="2">MerC mercury resistance protein</fullName>
    </submittedName>
</protein>
<name>A0A1M5C013_9BACT</name>
<feature type="transmembrane region" description="Helical" evidence="1">
    <location>
        <begin position="116"/>
        <end position="133"/>
    </location>
</feature>
<keyword evidence="3" id="KW-1185">Reference proteome</keyword>
<gene>
    <name evidence="2" type="ORF">SAMN05443144_10938</name>
</gene>
<feature type="transmembrane region" description="Helical" evidence="1">
    <location>
        <begin position="62"/>
        <end position="79"/>
    </location>
</feature>
<dbReference type="InterPro" id="IPR004891">
    <property type="entry name" value="Mercury-R_MerC"/>
</dbReference>
<dbReference type="EMBL" id="FQUS01000009">
    <property type="protein sequence ID" value="SHF47782.1"/>
    <property type="molecule type" value="Genomic_DNA"/>
</dbReference>
<dbReference type="Pfam" id="PF03203">
    <property type="entry name" value="MerC"/>
    <property type="match status" value="1"/>
</dbReference>
<dbReference type="GO" id="GO:0015097">
    <property type="term" value="F:mercury ion transmembrane transporter activity"/>
    <property type="evidence" value="ECO:0007669"/>
    <property type="project" value="InterPro"/>
</dbReference>
<feature type="transmembrane region" description="Helical" evidence="1">
    <location>
        <begin position="86"/>
        <end position="104"/>
    </location>
</feature>
<keyword evidence="1" id="KW-0812">Transmembrane</keyword>
<keyword evidence="1" id="KW-0472">Membrane</keyword>
<evidence type="ECO:0000256" key="1">
    <source>
        <dbReference type="SAM" id="Phobius"/>
    </source>
</evidence>
<dbReference type="Proteomes" id="UP000184041">
    <property type="component" value="Unassembled WGS sequence"/>
</dbReference>
<evidence type="ECO:0000313" key="2">
    <source>
        <dbReference type="EMBL" id="SHF47782.1"/>
    </source>
</evidence>
<feature type="transmembrane region" description="Helical" evidence="1">
    <location>
        <begin position="28"/>
        <end position="50"/>
    </location>
</feature>
<dbReference type="STRING" id="1194090.SAMN05443144_10938"/>